<feature type="domain" description="TIR" evidence="5">
    <location>
        <begin position="18"/>
        <end position="187"/>
    </location>
</feature>
<evidence type="ECO:0000256" key="1">
    <source>
        <dbReference type="ARBA" id="ARBA00011982"/>
    </source>
</evidence>
<proteinExistence type="predicted"/>
<dbReference type="AlphaFoldDB" id="A0AAN9QQ77"/>
<dbReference type="Gene3D" id="3.40.50.10140">
    <property type="entry name" value="Toll/interleukin-1 receptor homology (TIR) domain"/>
    <property type="match status" value="1"/>
</dbReference>
<organism evidence="6 7">
    <name type="scientific">Phaseolus coccineus</name>
    <name type="common">Scarlet runner bean</name>
    <name type="synonym">Phaseolus multiflorus</name>
    <dbReference type="NCBI Taxonomy" id="3886"/>
    <lineage>
        <taxon>Eukaryota</taxon>
        <taxon>Viridiplantae</taxon>
        <taxon>Streptophyta</taxon>
        <taxon>Embryophyta</taxon>
        <taxon>Tracheophyta</taxon>
        <taxon>Spermatophyta</taxon>
        <taxon>Magnoliopsida</taxon>
        <taxon>eudicotyledons</taxon>
        <taxon>Gunneridae</taxon>
        <taxon>Pentapetalae</taxon>
        <taxon>rosids</taxon>
        <taxon>fabids</taxon>
        <taxon>Fabales</taxon>
        <taxon>Fabaceae</taxon>
        <taxon>Papilionoideae</taxon>
        <taxon>50 kb inversion clade</taxon>
        <taxon>NPAAA clade</taxon>
        <taxon>indigoferoid/millettioid clade</taxon>
        <taxon>Phaseoleae</taxon>
        <taxon>Phaseolus</taxon>
    </lineage>
</organism>
<keyword evidence="7" id="KW-1185">Reference proteome</keyword>
<dbReference type="FunFam" id="3.40.50.10140:FF:000007">
    <property type="entry name" value="Disease resistance protein (TIR-NBS-LRR class)"/>
    <property type="match status" value="1"/>
</dbReference>
<accession>A0AAN9QQ77</accession>
<dbReference type="InterPro" id="IPR035897">
    <property type="entry name" value="Toll_tir_struct_dom_sf"/>
</dbReference>
<dbReference type="PANTHER" id="PTHR32009">
    <property type="entry name" value="TMV RESISTANCE PROTEIN N-LIKE"/>
    <property type="match status" value="1"/>
</dbReference>
<evidence type="ECO:0000256" key="4">
    <source>
        <dbReference type="ARBA" id="ARBA00047304"/>
    </source>
</evidence>
<evidence type="ECO:0000313" key="6">
    <source>
        <dbReference type="EMBL" id="KAK7342576.1"/>
    </source>
</evidence>
<comment type="catalytic activity">
    <reaction evidence="4">
        <text>NAD(+) + H2O = ADP-D-ribose + nicotinamide + H(+)</text>
        <dbReference type="Rhea" id="RHEA:16301"/>
        <dbReference type="ChEBI" id="CHEBI:15377"/>
        <dbReference type="ChEBI" id="CHEBI:15378"/>
        <dbReference type="ChEBI" id="CHEBI:17154"/>
        <dbReference type="ChEBI" id="CHEBI:57540"/>
        <dbReference type="ChEBI" id="CHEBI:57967"/>
        <dbReference type="EC" id="3.2.2.6"/>
    </reaction>
    <physiologicalReaction direction="left-to-right" evidence="4">
        <dbReference type="Rhea" id="RHEA:16302"/>
    </physiologicalReaction>
</comment>
<protein>
    <recommendedName>
        <fullName evidence="1">ADP-ribosyl cyclase/cyclic ADP-ribose hydrolase</fullName>
        <ecNumber evidence="1">3.2.2.6</ecNumber>
    </recommendedName>
</protein>
<dbReference type="EC" id="3.2.2.6" evidence="1"/>
<dbReference type="Proteomes" id="UP001374584">
    <property type="component" value="Unassembled WGS sequence"/>
</dbReference>
<evidence type="ECO:0000313" key="7">
    <source>
        <dbReference type="Proteomes" id="UP001374584"/>
    </source>
</evidence>
<dbReference type="GO" id="GO:0061809">
    <property type="term" value="F:NAD+ nucleosidase activity, cyclic ADP-ribose generating"/>
    <property type="evidence" value="ECO:0007669"/>
    <property type="project" value="UniProtKB-EC"/>
</dbReference>
<evidence type="ECO:0000259" key="5">
    <source>
        <dbReference type="PROSITE" id="PS50104"/>
    </source>
</evidence>
<dbReference type="EMBL" id="JAYMYR010000009">
    <property type="protein sequence ID" value="KAK7342576.1"/>
    <property type="molecule type" value="Genomic_DNA"/>
</dbReference>
<dbReference type="PROSITE" id="PS50104">
    <property type="entry name" value="TIR"/>
    <property type="match status" value="1"/>
</dbReference>
<reference evidence="6 7" key="1">
    <citation type="submission" date="2024-01" db="EMBL/GenBank/DDBJ databases">
        <title>The genomes of 5 underutilized Papilionoideae crops provide insights into root nodulation and disease resistanc.</title>
        <authorList>
            <person name="Jiang F."/>
        </authorList>
    </citation>
    <scope>NUCLEOTIDE SEQUENCE [LARGE SCALE GENOMIC DNA]</scope>
    <source>
        <strain evidence="6">JINMINGXINNONG_FW02</strain>
        <tissue evidence="6">Leaves</tissue>
    </source>
</reference>
<dbReference type="Pfam" id="PF01582">
    <property type="entry name" value="TIR"/>
    <property type="match status" value="1"/>
</dbReference>
<keyword evidence="2" id="KW-0378">Hydrolase</keyword>
<sequence length="205" mass="23547">MPSNAIIRYTSSSSLAIHTYDVFLSFRGEDTRNNFTGFLFQALHAKGIDAFKDDEDLKKGESIAPELLQAIQGSRVFIVVFSKNYASSTWCLRELAEICNCVHTSPRRVIPVFYDVDPSVVRKQSECYEKAFEEHEKRLREDGVKMEETQRWREALTEVANLSGWDIRNKPQYVLIDEIVQDIINILGPKISRLPKDELVVGWMA</sequence>
<keyword evidence="3" id="KW-0520">NAD</keyword>
<dbReference type="SMART" id="SM00255">
    <property type="entry name" value="TIR"/>
    <property type="match status" value="1"/>
</dbReference>
<evidence type="ECO:0000256" key="3">
    <source>
        <dbReference type="ARBA" id="ARBA00023027"/>
    </source>
</evidence>
<dbReference type="PANTHER" id="PTHR32009:SF39">
    <property type="entry name" value="TIR DOMAIN-CONTAINING PROTEIN"/>
    <property type="match status" value="1"/>
</dbReference>
<dbReference type="InterPro" id="IPR000157">
    <property type="entry name" value="TIR_dom"/>
</dbReference>
<name>A0AAN9QQ77_PHACN</name>
<evidence type="ECO:0000256" key="2">
    <source>
        <dbReference type="ARBA" id="ARBA00022801"/>
    </source>
</evidence>
<dbReference type="SUPFAM" id="SSF52200">
    <property type="entry name" value="Toll/Interleukin receptor TIR domain"/>
    <property type="match status" value="1"/>
</dbReference>
<comment type="caution">
    <text evidence="6">The sequence shown here is derived from an EMBL/GenBank/DDBJ whole genome shotgun (WGS) entry which is preliminary data.</text>
</comment>
<gene>
    <name evidence="6" type="ORF">VNO80_25531</name>
</gene>
<dbReference type="GO" id="GO:0007165">
    <property type="term" value="P:signal transduction"/>
    <property type="evidence" value="ECO:0007669"/>
    <property type="project" value="InterPro"/>
</dbReference>